<dbReference type="Proteomes" id="UP000649739">
    <property type="component" value="Unassembled WGS sequence"/>
</dbReference>
<dbReference type="EMBL" id="BMQB01000003">
    <property type="protein sequence ID" value="GGJ89888.1"/>
    <property type="molecule type" value="Genomic_DNA"/>
</dbReference>
<reference evidence="1" key="1">
    <citation type="journal article" date="2014" name="Int. J. Syst. Evol. Microbiol.">
        <title>Complete genome sequence of Corynebacterium casei LMG S-19264T (=DSM 44701T), isolated from a smear-ripened cheese.</title>
        <authorList>
            <consortium name="US DOE Joint Genome Institute (JGI-PGF)"/>
            <person name="Walter F."/>
            <person name="Albersmeier A."/>
            <person name="Kalinowski J."/>
            <person name="Ruckert C."/>
        </authorList>
    </citation>
    <scope>NUCLEOTIDE SEQUENCE</scope>
    <source>
        <strain evidence="1">JCM 3090</strain>
    </source>
</reference>
<accession>A0A8J3B1Z6</accession>
<evidence type="ECO:0000313" key="2">
    <source>
        <dbReference type="Proteomes" id="UP000649739"/>
    </source>
</evidence>
<proteinExistence type="predicted"/>
<dbReference type="AlphaFoldDB" id="A0A8J3B1Z6"/>
<protein>
    <submittedName>
        <fullName evidence="1">Uncharacterized protein</fullName>
    </submittedName>
</protein>
<keyword evidence="2" id="KW-1185">Reference proteome</keyword>
<evidence type="ECO:0000313" key="1">
    <source>
        <dbReference type="EMBL" id="GGJ89888.1"/>
    </source>
</evidence>
<gene>
    <name evidence="1" type="ORF">GCM10010123_19630</name>
</gene>
<reference evidence="1" key="2">
    <citation type="submission" date="2020-09" db="EMBL/GenBank/DDBJ databases">
        <authorList>
            <person name="Sun Q."/>
            <person name="Ohkuma M."/>
        </authorList>
    </citation>
    <scope>NUCLEOTIDE SEQUENCE</scope>
    <source>
        <strain evidence="1">JCM 3090</strain>
    </source>
</reference>
<sequence>MDYDPRTEPGIDAYLQDFLDISDLAVEPGDLMWAWVNWPDLTTSFLQAVGDYAVAHYHRKLLAGTFEYLRDEIGNSHNSADDILNQARDLGRAADIYTGLNNKMRDAWKRFTDARKTLSANGVLEPIPRTWVRVDLVPAGSTTAYSLEIPRPYPTDASTAGIADPEGAAVSLVRADWRTMRALADDSTNHAPGRRQMHRRGDYFVRCLPGADAPGRQQVLLDLLHADGGKYWLLRDFAWQPLSPAVAPPTGEADGEPVHQ</sequence>
<organism evidence="1 2">
    <name type="scientific">Pilimelia anulata</name>
    <dbReference type="NCBI Taxonomy" id="53371"/>
    <lineage>
        <taxon>Bacteria</taxon>
        <taxon>Bacillati</taxon>
        <taxon>Actinomycetota</taxon>
        <taxon>Actinomycetes</taxon>
        <taxon>Micromonosporales</taxon>
        <taxon>Micromonosporaceae</taxon>
        <taxon>Pilimelia</taxon>
    </lineage>
</organism>
<comment type="caution">
    <text evidence="1">The sequence shown here is derived from an EMBL/GenBank/DDBJ whole genome shotgun (WGS) entry which is preliminary data.</text>
</comment>
<name>A0A8J3B1Z6_9ACTN</name>
<dbReference type="RefSeq" id="WP_189169743.1">
    <property type="nucleotide sequence ID" value="NZ_BMQB01000003.1"/>
</dbReference>